<feature type="transmembrane region" description="Helical" evidence="1">
    <location>
        <begin position="34"/>
        <end position="58"/>
    </location>
</feature>
<dbReference type="Proteomes" id="UP001152607">
    <property type="component" value="Unassembled WGS sequence"/>
</dbReference>
<keyword evidence="1" id="KW-0472">Membrane</keyword>
<reference evidence="2" key="1">
    <citation type="submission" date="2023-01" db="EMBL/GenBank/DDBJ databases">
        <authorList>
            <person name="Van Ghelder C."/>
            <person name="Rancurel C."/>
        </authorList>
    </citation>
    <scope>NUCLEOTIDE SEQUENCE</scope>
    <source>
        <strain evidence="2">CNCM I-4278</strain>
    </source>
</reference>
<keyword evidence="3" id="KW-1185">Reference proteome</keyword>
<feature type="transmembrane region" description="Helical" evidence="1">
    <location>
        <begin position="135"/>
        <end position="158"/>
    </location>
</feature>
<feature type="transmembrane region" description="Helical" evidence="1">
    <location>
        <begin position="178"/>
        <end position="199"/>
    </location>
</feature>
<organism evidence="2 3">
    <name type="scientific">Periconia digitata</name>
    <dbReference type="NCBI Taxonomy" id="1303443"/>
    <lineage>
        <taxon>Eukaryota</taxon>
        <taxon>Fungi</taxon>
        <taxon>Dikarya</taxon>
        <taxon>Ascomycota</taxon>
        <taxon>Pezizomycotina</taxon>
        <taxon>Dothideomycetes</taxon>
        <taxon>Pleosporomycetidae</taxon>
        <taxon>Pleosporales</taxon>
        <taxon>Massarineae</taxon>
        <taxon>Periconiaceae</taxon>
        <taxon>Periconia</taxon>
    </lineage>
</organism>
<accession>A0A9W4XZB3</accession>
<keyword evidence="1" id="KW-1133">Transmembrane helix</keyword>
<feature type="transmembrane region" description="Helical" evidence="1">
    <location>
        <begin position="219"/>
        <end position="246"/>
    </location>
</feature>
<evidence type="ECO:0000313" key="2">
    <source>
        <dbReference type="EMBL" id="CAI6341977.1"/>
    </source>
</evidence>
<dbReference type="OrthoDB" id="3640947at2759"/>
<feature type="transmembrane region" description="Helical" evidence="1">
    <location>
        <begin position="96"/>
        <end position="115"/>
    </location>
</feature>
<proteinExistence type="predicted"/>
<evidence type="ECO:0000313" key="3">
    <source>
        <dbReference type="Proteomes" id="UP001152607"/>
    </source>
</evidence>
<dbReference type="AlphaFoldDB" id="A0A9W4XZB3"/>
<name>A0A9W4XZB3_9PLEO</name>
<keyword evidence="1" id="KW-0812">Transmembrane</keyword>
<dbReference type="EMBL" id="CAOQHR010000012">
    <property type="protein sequence ID" value="CAI6341977.1"/>
    <property type="molecule type" value="Genomic_DNA"/>
</dbReference>
<sequence length="308" mass="33141">MTSDELSWIIHLATLLLLHRSARHKSNKTSPKGTLLFLSAGILCLAIAQASTSASVALQTDSSTPATITHAFSLHYRGSFNTAPAQSSTTSVSLSFLNAFAFIVETVCLNGAVWLHSSHATANGLAVGQPSRVSVIGNSLLLVVMAGTGFASWGLGMSADTPSERYGSVLQDHVPSRVVYTVFRACVVVATASVAGEAWRRFAQVKAHSSRQASERPILTRLALLAVPVLILRSIFIVLDIALLWVSNTYPNWSYTTQEAIAFLLIIFGPYAEIWVFAIVCWGGWSMSKLRKGEGAEHDMVMSQSSRG</sequence>
<comment type="caution">
    <text evidence="2">The sequence shown here is derived from an EMBL/GenBank/DDBJ whole genome shotgun (WGS) entry which is preliminary data.</text>
</comment>
<feature type="transmembrane region" description="Helical" evidence="1">
    <location>
        <begin position="261"/>
        <end position="285"/>
    </location>
</feature>
<protein>
    <submittedName>
        <fullName evidence="2">Uncharacterized protein</fullName>
    </submittedName>
</protein>
<evidence type="ECO:0000256" key="1">
    <source>
        <dbReference type="SAM" id="Phobius"/>
    </source>
</evidence>
<gene>
    <name evidence="2" type="ORF">PDIGIT_LOCUS15178</name>
</gene>